<dbReference type="STRING" id="1715691.TA5113_03049"/>
<evidence type="ECO:0008006" key="4">
    <source>
        <dbReference type="Google" id="ProtNLM"/>
    </source>
</evidence>
<evidence type="ECO:0000256" key="1">
    <source>
        <dbReference type="SAM" id="MobiDB-lite"/>
    </source>
</evidence>
<feature type="region of interest" description="Disordered" evidence="1">
    <location>
        <begin position="144"/>
        <end position="184"/>
    </location>
</feature>
<dbReference type="OrthoDB" id="8443793at2"/>
<dbReference type="InterPro" id="IPR003772">
    <property type="entry name" value="YceD"/>
</dbReference>
<name>A0A0P1JBD4_9RHOB</name>
<dbReference type="AlphaFoldDB" id="A0A0P1JBD4"/>
<proteinExistence type="predicted"/>
<dbReference type="Proteomes" id="UP000051184">
    <property type="component" value="Unassembled WGS sequence"/>
</dbReference>
<dbReference type="RefSeq" id="WP_058316162.1">
    <property type="nucleotide sequence ID" value="NZ_CYTO01000024.1"/>
</dbReference>
<feature type="compositionally biased region" description="Basic and acidic residues" evidence="1">
    <location>
        <begin position="173"/>
        <end position="184"/>
    </location>
</feature>
<feature type="compositionally biased region" description="Basic and acidic residues" evidence="1">
    <location>
        <begin position="155"/>
        <end position="166"/>
    </location>
</feature>
<evidence type="ECO:0000313" key="2">
    <source>
        <dbReference type="EMBL" id="CUK27132.1"/>
    </source>
</evidence>
<organism evidence="2 3">
    <name type="scientific">Cognatishimia activa</name>
    <dbReference type="NCBI Taxonomy" id="1715691"/>
    <lineage>
        <taxon>Bacteria</taxon>
        <taxon>Pseudomonadati</taxon>
        <taxon>Pseudomonadota</taxon>
        <taxon>Alphaproteobacteria</taxon>
        <taxon>Rhodobacterales</taxon>
        <taxon>Paracoccaceae</taxon>
        <taxon>Cognatishimia</taxon>
    </lineage>
</organism>
<dbReference type="EMBL" id="CYUE01000021">
    <property type="protein sequence ID" value="CUK27132.1"/>
    <property type="molecule type" value="Genomic_DNA"/>
</dbReference>
<sequence length="184" mass="20534">MADKNSTKRIFRVADLAQNQKTPFLIVPDADELTELTKEIGVSSLKKLRFEGYIAALGKRDWQVQADLGFTVVQPCVVSLEPVTSRVDVPVERQFIAGYESPDEEEFELTDDENTESLGAEINVEDILKESLALALPLYPRKDSASLSESNFTEPGKKPMSDEDARPFAGLESLRDKLAQKEQK</sequence>
<keyword evidence="3" id="KW-1185">Reference proteome</keyword>
<protein>
    <recommendedName>
        <fullName evidence="4">ACR</fullName>
    </recommendedName>
</protein>
<reference evidence="3" key="1">
    <citation type="submission" date="2015-09" db="EMBL/GenBank/DDBJ databases">
        <authorList>
            <person name="Rodrigo-Torres Lidia"/>
            <person name="Arahal R.David."/>
        </authorList>
    </citation>
    <scope>NUCLEOTIDE SEQUENCE [LARGE SCALE GENOMIC DNA]</scope>
    <source>
        <strain evidence="3">CECT 5114</strain>
    </source>
</reference>
<evidence type="ECO:0000313" key="3">
    <source>
        <dbReference type="Proteomes" id="UP000051184"/>
    </source>
</evidence>
<accession>A0A0P1JBD4</accession>
<dbReference type="Pfam" id="PF02620">
    <property type="entry name" value="YceD"/>
    <property type="match status" value="1"/>
</dbReference>
<gene>
    <name evidence="2" type="ORF">TA5114_02954</name>
</gene>